<name>A0A225W150_9STRA</name>
<proteinExistence type="predicted"/>
<accession>A0A225W150</accession>
<comment type="caution">
    <text evidence="1">The sequence shown here is derived from an EMBL/GenBank/DDBJ whole genome shotgun (WGS) entry which is preliminary data.</text>
</comment>
<dbReference type="AlphaFoldDB" id="A0A225W150"/>
<organism evidence="1 2">
    <name type="scientific">Phytophthora megakarya</name>
    <dbReference type="NCBI Taxonomy" id="4795"/>
    <lineage>
        <taxon>Eukaryota</taxon>
        <taxon>Sar</taxon>
        <taxon>Stramenopiles</taxon>
        <taxon>Oomycota</taxon>
        <taxon>Peronosporomycetes</taxon>
        <taxon>Peronosporales</taxon>
        <taxon>Peronosporaceae</taxon>
        <taxon>Phytophthora</taxon>
    </lineage>
</organism>
<protein>
    <submittedName>
        <fullName evidence="1">Uncharacterized protein</fullName>
    </submittedName>
</protein>
<dbReference type="OrthoDB" id="10390561at2759"/>
<dbReference type="EMBL" id="NBNE01002113">
    <property type="protein sequence ID" value="OWZ11481.1"/>
    <property type="molecule type" value="Genomic_DNA"/>
</dbReference>
<evidence type="ECO:0000313" key="2">
    <source>
        <dbReference type="Proteomes" id="UP000198211"/>
    </source>
</evidence>
<dbReference type="Proteomes" id="UP000198211">
    <property type="component" value="Unassembled WGS sequence"/>
</dbReference>
<reference evidence="2" key="1">
    <citation type="submission" date="2017-03" db="EMBL/GenBank/DDBJ databases">
        <title>Phytopthora megakarya and P. palmivora, two closely related causual agents of cacao black pod achieved similar genome size and gene model numbers by different mechanisms.</title>
        <authorList>
            <person name="Ali S."/>
            <person name="Shao J."/>
            <person name="Larry D.J."/>
            <person name="Kronmiller B."/>
            <person name="Shen D."/>
            <person name="Strem M.D."/>
            <person name="Melnick R.L."/>
            <person name="Guiltinan M.J."/>
            <person name="Tyler B.M."/>
            <person name="Meinhardt L.W."/>
            <person name="Bailey B.A."/>
        </authorList>
    </citation>
    <scope>NUCLEOTIDE SEQUENCE [LARGE SCALE GENOMIC DNA]</scope>
    <source>
        <strain evidence="2">zdho120</strain>
    </source>
</reference>
<keyword evidence="2" id="KW-1185">Reference proteome</keyword>
<gene>
    <name evidence="1" type="ORF">PHMEG_00015490</name>
</gene>
<evidence type="ECO:0000313" key="1">
    <source>
        <dbReference type="EMBL" id="OWZ11481.1"/>
    </source>
</evidence>
<sequence>MIKRSLECTSQTCAKREIDHDGVQCRVQWKYWESTSASIWRIYSNDKKHFRGELTCEVSHRVPITDEVKEYVTKLDSFDVPPRDIWSSLRRTCDDPTPTLGLPSRVQITKTM</sequence>